<dbReference type="OrthoDB" id="9761426at2"/>
<dbReference type="InterPro" id="IPR032267">
    <property type="entry name" value="DUF4832"/>
</dbReference>
<evidence type="ECO:0000259" key="4">
    <source>
        <dbReference type="Pfam" id="PF16116"/>
    </source>
</evidence>
<dbReference type="EMBL" id="NMQW01000013">
    <property type="protein sequence ID" value="OXM86664.1"/>
    <property type="molecule type" value="Genomic_DNA"/>
</dbReference>
<dbReference type="Pfam" id="PF02449">
    <property type="entry name" value="Glyco_hydro_42"/>
    <property type="match status" value="1"/>
</dbReference>
<dbReference type="GO" id="GO:0009341">
    <property type="term" value="C:beta-galactosidase complex"/>
    <property type="evidence" value="ECO:0007669"/>
    <property type="project" value="InterPro"/>
</dbReference>
<gene>
    <name evidence="5" type="ORF">CF651_09460</name>
</gene>
<evidence type="ECO:0000256" key="1">
    <source>
        <dbReference type="ARBA" id="ARBA00022801"/>
    </source>
</evidence>
<dbReference type="Pfam" id="PF16116">
    <property type="entry name" value="DUF4832"/>
    <property type="match status" value="1"/>
</dbReference>
<comment type="caution">
    <text evidence="5">The sequence shown here is derived from an EMBL/GenBank/DDBJ whole genome shotgun (WGS) entry which is preliminary data.</text>
</comment>
<dbReference type="Proteomes" id="UP000215509">
    <property type="component" value="Unassembled WGS sequence"/>
</dbReference>
<accession>A0A229UTF0</accession>
<feature type="domain" description="DUF4832" evidence="4">
    <location>
        <begin position="240"/>
        <end position="443"/>
    </location>
</feature>
<evidence type="ECO:0000259" key="3">
    <source>
        <dbReference type="Pfam" id="PF02449"/>
    </source>
</evidence>
<name>A0A229UTF0_9BACL</name>
<dbReference type="Gene3D" id="3.20.20.80">
    <property type="entry name" value="Glycosidases"/>
    <property type="match status" value="1"/>
</dbReference>
<dbReference type="PROSITE" id="PS51257">
    <property type="entry name" value="PROKAR_LIPOPROTEIN"/>
    <property type="match status" value="1"/>
</dbReference>
<dbReference type="GO" id="GO:0005975">
    <property type="term" value="P:carbohydrate metabolic process"/>
    <property type="evidence" value="ECO:0007669"/>
    <property type="project" value="InterPro"/>
</dbReference>
<feature type="domain" description="Glycoside hydrolase family 42 N-terminal" evidence="3">
    <location>
        <begin position="73"/>
        <end position="181"/>
    </location>
</feature>
<keyword evidence="2" id="KW-0326">Glycosidase</keyword>
<protein>
    <recommendedName>
        <fullName evidence="7">DUF4832 domain-containing protein</fullName>
    </recommendedName>
</protein>
<sequence>MMKIRKSKYAISIGIALLSGCLLLNYGVSALQSRQMTTFRPVPSSELLTNPYMGLAVDAEETESTEPHKLVYAELTWRDLEPEKGIYRFEEFEQKVHMRQWTEQGMKFILRFMMDNPTQEAHQDIPDWLSQEISADGTWYDISYGKGFSPNYNNEKLIAYHQKIISKLAERYNSSPAVAFIELGSIGHWGEWHTKDDSLNHPFPGTDVANRYLTPYINGFTDKQLLMRRPYPVPSKDRSVGLFNDVFGSEDGTMKEFVPWFQKGYSFWLTGEQMPAMPDFWMYAPSGGEFTSEHSLETHLSSANLDSMLKQVQVSHTSWLGPNVPTNWIRNTTRQTNLEKLLKTMGYRFLVESERHPAIVKPGVNMPVDILIKNEGVAPFYYSWKVELSLADANEQLVTASVTNEDVRSWLPGSKKFTQSIAIPPHLAPGTYTLCLAIIDPDTGKAGIDFAMEGKRSDHRYRLGQVTIK</sequence>
<keyword evidence="6" id="KW-1185">Reference proteome</keyword>
<dbReference type="InterPro" id="IPR017853">
    <property type="entry name" value="GH"/>
</dbReference>
<dbReference type="RefSeq" id="WP_094014611.1">
    <property type="nucleotide sequence ID" value="NZ_NMQW01000013.1"/>
</dbReference>
<evidence type="ECO:0000313" key="5">
    <source>
        <dbReference type="EMBL" id="OXM86664.1"/>
    </source>
</evidence>
<evidence type="ECO:0000256" key="2">
    <source>
        <dbReference type="ARBA" id="ARBA00023295"/>
    </source>
</evidence>
<evidence type="ECO:0008006" key="7">
    <source>
        <dbReference type="Google" id="ProtNLM"/>
    </source>
</evidence>
<reference evidence="5 6" key="1">
    <citation type="submission" date="2017-07" db="EMBL/GenBank/DDBJ databases">
        <title>Genome sequencing and assembly of Paenibacillus rigui.</title>
        <authorList>
            <person name="Mayilraj S."/>
        </authorList>
    </citation>
    <scope>NUCLEOTIDE SEQUENCE [LARGE SCALE GENOMIC DNA]</scope>
    <source>
        <strain evidence="5 6">JCM 16352</strain>
    </source>
</reference>
<dbReference type="AlphaFoldDB" id="A0A229UTF0"/>
<evidence type="ECO:0000313" key="6">
    <source>
        <dbReference type="Proteomes" id="UP000215509"/>
    </source>
</evidence>
<proteinExistence type="predicted"/>
<dbReference type="SUPFAM" id="SSF51445">
    <property type="entry name" value="(Trans)glycosidases"/>
    <property type="match status" value="1"/>
</dbReference>
<dbReference type="GO" id="GO:0004565">
    <property type="term" value="F:beta-galactosidase activity"/>
    <property type="evidence" value="ECO:0007669"/>
    <property type="project" value="InterPro"/>
</dbReference>
<keyword evidence="1" id="KW-0378">Hydrolase</keyword>
<dbReference type="InterPro" id="IPR013529">
    <property type="entry name" value="Glyco_hydro_42_N"/>
</dbReference>
<organism evidence="5 6">
    <name type="scientific">Paenibacillus rigui</name>
    <dbReference type="NCBI Taxonomy" id="554312"/>
    <lineage>
        <taxon>Bacteria</taxon>
        <taxon>Bacillati</taxon>
        <taxon>Bacillota</taxon>
        <taxon>Bacilli</taxon>
        <taxon>Bacillales</taxon>
        <taxon>Paenibacillaceae</taxon>
        <taxon>Paenibacillus</taxon>
    </lineage>
</organism>